<dbReference type="Proteomes" id="UP000827872">
    <property type="component" value="Linkage Group LG06"/>
</dbReference>
<evidence type="ECO:0000313" key="1">
    <source>
        <dbReference type="EMBL" id="KAH8007647.1"/>
    </source>
</evidence>
<keyword evidence="2" id="KW-1185">Reference proteome</keyword>
<dbReference type="EMBL" id="CM037619">
    <property type="protein sequence ID" value="KAH8007647.1"/>
    <property type="molecule type" value="Genomic_DNA"/>
</dbReference>
<organism evidence="1 2">
    <name type="scientific">Sphaerodactylus townsendi</name>
    <dbReference type="NCBI Taxonomy" id="933632"/>
    <lineage>
        <taxon>Eukaryota</taxon>
        <taxon>Metazoa</taxon>
        <taxon>Chordata</taxon>
        <taxon>Craniata</taxon>
        <taxon>Vertebrata</taxon>
        <taxon>Euteleostomi</taxon>
        <taxon>Lepidosauria</taxon>
        <taxon>Squamata</taxon>
        <taxon>Bifurcata</taxon>
        <taxon>Gekkota</taxon>
        <taxon>Sphaerodactylidae</taxon>
        <taxon>Sphaerodactylus</taxon>
    </lineage>
</organism>
<protein>
    <submittedName>
        <fullName evidence="1">Uncharacterized protein</fullName>
    </submittedName>
</protein>
<gene>
    <name evidence="1" type="ORF">K3G42_024833</name>
</gene>
<sequence length="105" mass="12024">MFCFAEVSAFAYMVMVNAAVFQILEIILLYGKVHDCIELRKNRYLPCANISLSCIMKRRKRVQMFALALLLCHSQQPKRTCTNRQWWDPKILVTVSLGGGIQTVA</sequence>
<accession>A0ACB8FQU2</accession>
<comment type="caution">
    <text evidence="1">The sequence shown here is derived from an EMBL/GenBank/DDBJ whole genome shotgun (WGS) entry which is preliminary data.</text>
</comment>
<reference evidence="1" key="1">
    <citation type="submission" date="2021-08" db="EMBL/GenBank/DDBJ databases">
        <title>The first chromosome-level gecko genome reveals the dynamic sex chromosomes of Neotropical dwarf geckos (Sphaerodactylidae: Sphaerodactylus).</title>
        <authorList>
            <person name="Pinto B.J."/>
            <person name="Keating S.E."/>
            <person name="Gamble T."/>
        </authorList>
    </citation>
    <scope>NUCLEOTIDE SEQUENCE</scope>
    <source>
        <strain evidence="1">TG3544</strain>
    </source>
</reference>
<name>A0ACB8FQU2_9SAUR</name>
<proteinExistence type="predicted"/>
<evidence type="ECO:0000313" key="2">
    <source>
        <dbReference type="Proteomes" id="UP000827872"/>
    </source>
</evidence>